<dbReference type="Proteomes" id="UP001500888">
    <property type="component" value="Unassembled WGS sequence"/>
</dbReference>
<dbReference type="SUPFAM" id="SSF51735">
    <property type="entry name" value="NAD(P)-binding Rossmann-fold domains"/>
    <property type="match status" value="1"/>
</dbReference>
<feature type="domain" description="Ketopantoate reductase N-terminal" evidence="1">
    <location>
        <begin position="4"/>
        <end position="159"/>
    </location>
</feature>
<evidence type="ECO:0000313" key="3">
    <source>
        <dbReference type="EMBL" id="GAA3845979.1"/>
    </source>
</evidence>
<proteinExistence type="predicted"/>
<keyword evidence="4" id="KW-1185">Reference proteome</keyword>
<dbReference type="PANTHER" id="PTHR21708:SF26">
    <property type="entry name" value="2-DEHYDROPANTOATE 2-REDUCTASE"/>
    <property type="match status" value="1"/>
</dbReference>
<dbReference type="InterPro" id="IPR013328">
    <property type="entry name" value="6PGD_dom2"/>
</dbReference>
<dbReference type="InterPro" id="IPR013752">
    <property type="entry name" value="KPA_reductase"/>
</dbReference>
<organism evidence="3 4">
    <name type="scientific">Sphaerisporangium flaviroseum</name>
    <dbReference type="NCBI Taxonomy" id="509199"/>
    <lineage>
        <taxon>Bacteria</taxon>
        <taxon>Bacillati</taxon>
        <taxon>Actinomycetota</taxon>
        <taxon>Actinomycetes</taxon>
        <taxon>Streptosporangiales</taxon>
        <taxon>Streptosporangiaceae</taxon>
        <taxon>Sphaerisporangium</taxon>
    </lineage>
</organism>
<dbReference type="InterPro" id="IPR008927">
    <property type="entry name" value="6-PGluconate_DH-like_C_sf"/>
</dbReference>
<feature type="domain" description="Ketopantoate reductase C-terminal" evidence="2">
    <location>
        <begin position="202"/>
        <end position="306"/>
    </location>
</feature>
<dbReference type="PANTHER" id="PTHR21708">
    <property type="entry name" value="PROBABLE 2-DEHYDROPANTOATE 2-REDUCTASE"/>
    <property type="match status" value="1"/>
</dbReference>
<sequence>MRYIIIGAGAIGGTIGGRLAESGHDVVLVARGSHLDALREGGLRLISPEGTTTLPIPAVAGPEELDLRTDDILVLAVKSQDTAAILHTWAPRPVAGGGTASDLLPLVCAQNAVENERLALRVFRRVYGMCVWLPALHLEPGTVVAHGAPMSGMLTVGRYPEGTDQTVERIGADLGGSRFVSPVVPDVMRWKYGKLLSNLGNAPQALCGPASGMGPIMERLLEEGRSVLRAAGIAYTSPEEESRTRGDQVSEVPIAGIDRPGGSSWQSLAKGSGSIEADYLNGEIILLGRLHGVPTPANETVRRLANDFAREHRAPGSMTVPMLLKLIEEEAASRG</sequence>
<dbReference type="InterPro" id="IPR036291">
    <property type="entry name" value="NAD(P)-bd_dom_sf"/>
</dbReference>
<gene>
    <name evidence="3" type="ORF">GCM10022226_81810</name>
</gene>
<dbReference type="InterPro" id="IPR013332">
    <property type="entry name" value="KPR_N"/>
</dbReference>
<evidence type="ECO:0000259" key="1">
    <source>
        <dbReference type="Pfam" id="PF02558"/>
    </source>
</evidence>
<dbReference type="SUPFAM" id="SSF48179">
    <property type="entry name" value="6-phosphogluconate dehydrogenase C-terminal domain-like"/>
    <property type="match status" value="1"/>
</dbReference>
<dbReference type="InterPro" id="IPR051402">
    <property type="entry name" value="KPR-Related"/>
</dbReference>
<dbReference type="Gene3D" id="3.40.50.720">
    <property type="entry name" value="NAD(P)-binding Rossmann-like Domain"/>
    <property type="match status" value="1"/>
</dbReference>
<evidence type="ECO:0000259" key="2">
    <source>
        <dbReference type="Pfam" id="PF08546"/>
    </source>
</evidence>
<dbReference type="RefSeq" id="WP_344953455.1">
    <property type="nucleotide sequence ID" value="NZ_BAAAZR010000063.1"/>
</dbReference>
<reference evidence="4" key="1">
    <citation type="journal article" date="2019" name="Int. J. Syst. Evol. Microbiol.">
        <title>The Global Catalogue of Microorganisms (GCM) 10K type strain sequencing project: providing services to taxonomists for standard genome sequencing and annotation.</title>
        <authorList>
            <consortium name="The Broad Institute Genomics Platform"/>
            <consortium name="The Broad Institute Genome Sequencing Center for Infectious Disease"/>
            <person name="Wu L."/>
            <person name="Ma J."/>
        </authorList>
    </citation>
    <scope>NUCLEOTIDE SEQUENCE [LARGE SCALE GENOMIC DNA]</scope>
    <source>
        <strain evidence="4">JCM 16908</strain>
    </source>
</reference>
<evidence type="ECO:0000313" key="4">
    <source>
        <dbReference type="Proteomes" id="UP001500888"/>
    </source>
</evidence>
<comment type="caution">
    <text evidence="3">The sequence shown here is derived from an EMBL/GenBank/DDBJ whole genome shotgun (WGS) entry which is preliminary data.</text>
</comment>
<protein>
    <submittedName>
        <fullName evidence="3">2-dehydropantoate 2-reductase N-terminal domain-containing protein</fullName>
    </submittedName>
</protein>
<dbReference type="Gene3D" id="1.10.1040.10">
    <property type="entry name" value="N-(1-d-carboxylethyl)-l-norvaline Dehydrogenase, domain 2"/>
    <property type="match status" value="1"/>
</dbReference>
<accession>A0ABP7JIQ8</accession>
<name>A0ABP7JIQ8_9ACTN</name>
<dbReference type="Pfam" id="PF02558">
    <property type="entry name" value="ApbA"/>
    <property type="match status" value="1"/>
</dbReference>
<dbReference type="EMBL" id="BAAAZR010000063">
    <property type="protein sequence ID" value="GAA3845979.1"/>
    <property type="molecule type" value="Genomic_DNA"/>
</dbReference>
<dbReference type="Pfam" id="PF08546">
    <property type="entry name" value="ApbA_C"/>
    <property type="match status" value="1"/>
</dbReference>